<evidence type="ECO:0000259" key="2">
    <source>
        <dbReference type="Pfam" id="PF13202"/>
    </source>
</evidence>
<organism evidence="3 4">
    <name type="scientific">Sphingomonas taxi</name>
    <dbReference type="NCBI Taxonomy" id="1549858"/>
    <lineage>
        <taxon>Bacteria</taxon>
        <taxon>Pseudomonadati</taxon>
        <taxon>Pseudomonadota</taxon>
        <taxon>Alphaproteobacteria</taxon>
        <taxon>Sphingomonadales</taxon>
        <taxon>Sphingomonadaceae</taxon>
        <taxon>Sphingomonas</taxon>
    </lineage>
</organism>
<dbReference type="InterPro" id="IPR018247">
    <property type="entry name" value="EF_Hand_1_Ca_BS"/>
</dbReference>
<feature type="region of interest" description="Disordered" evidence="1">
    <location>
        <begin position="136"/>
        <end position="186"/>
    </location>
</feature>
<dbReference type="PROSITE" id="PS00018">
    <property type="entry name" value="EF_HAND_1"/>
    <property type="match status" value="2"/>
</dbReference>
<accession>A0A2W4YU73</accession>
<feature type="domain" description="EF-hand" evidence="2">
    <location>
        <begin position="80"/>
        <end position="100"/>
    </location>
</feature>
<dbReference type="InterPro" id="IPR011992">
    <property type="entry name" value="EF-hand-dom_pair"/>
</dbReference>
<feature type="region of interest" description="Disordered" evidence="1">
    <location>
        <begin position="240"/>
        <end position="273"/>
    </location>
</feature>
<name>A0A2W4YU73_9SPHN</name>
<feature type="region of interest" description="Disordered" evidence="1">
    <location>
        <begin position="35"/>
        <end position="59"/>
    </location>
</feature>
<dbReference type="EMBL" id="QFMX01000008">
    <property type="protein sequence ID" value="PZO73264.1"/>
    <property type="molecule type" value="Genomic_DNA"/>
</dbReference>
<dbReference type="InterPro" id="IPR002048">
    <property type="entry name" value="EF_hand_dom"/>
</dbReference>
<feature type="domain" description="EF-hand" evidence="2">
    <location>
        <begin position="232"/>
        <end position="248"/>
    </location>
</feature>
<feature type="compositionally biased region" description="Pro residues" evidence="1">
    <location>
        <begin position="264"/>
        <end position="273"/>
    </location>
</feature>
<protein>
    <submittedName>
        <fullName evidence="3">Calcium-binding protein</fullName>
    </submittedName>
</protein>
<dbReference type="SUPFAM" id="SSF47473">
    <property type="entry name" value="EF-hand"/>
    <property type="match status" value="1"/>
</dbReference>
<dbReference type="AlphaFoldDB" id="A0A2W4YU73"/>
<reference evidence="3 4" key="1">
    <citation type="submission" date="2017-08" db="EMBL/GenBank/DDBJ databases">
        <title>Infants hospitalized years apart are colonized by the same room-sourced microbial strains.</title>
        <authorList>
            <person name="Brooks B."/>
            <person name="Olm M.R."/>
            <person name="Firek B.A."/>
            <person name="Baker R."/>
            <person name="Thomas B.C."/>
            <person name="Morowitz M.J."/>
            <person name="Banfield J.F."/>
        </authorList>
    </citation>
    <scope>NUCLEOTIDE SEQUENCE [LARGE SCALE GENOMIC DNA]</scope>
    <source>
        <strain evidence="3">S2_018_000_R3_119</strain>
    </source>
</reference>
<dbReference type="Proteomes" id="UP000249555">
    <property type="component" value="Unassembled WGS sequence"/>
</dbReference>
<proteinExistence type="predicted"/>
<evidence type="ECO:0000313" key="4">
    <source>
        <dbReference type="Proteomes" id="UP000249555"/>
    </source>
</evidence>
<sequence>MIGVSDARSGSREFCMRIVLMIGVAAMLAGCATQGSRHGGSGSASGHGPHHGPERGRGQLFISPMGEPFRASARAGAAQDLWFTGADADGDGRITLAEFQHDATRFFAVLDRSKDGEIDPDDIAYYENVLVPEIRVASGGRGPGPEGGRQRGGRGGGRGRGGGGPGGGGAGGQGMQFGSGDGDGKKSAVVHERLGAARFGFFDLPEPVIAADVNLNRGIDPGEFAKAATTRFAALDRNRDGALTRGELPRAGGETWRNGSDLPVAPPPEPREP</sequence>
<dbReference type="Pfam" id="PF13202">
    <property type="entry name" value="EF-hand_5"/>
    <property type="match status" value="2"/>
</dbReference>
<evidence type="ECO:0000256" key="1">
    <source>
        <dbReference type="SAM" id="MobiDB-lite"/>
    </source>
</evidence>
<dbReference type="GO" id="GO:0005509">
    <property type="term" value="F:calcium ion binding"/>
    <property type="evidence" value="ECO:0007669"/>
    <property type="project" value="InterPro"/>
</dbReference>
<gene>
    <name evidence="3" type="ORF">DI640_09350</name>
</gene>
<feature type="compositionally biased region" description="Gly residues" evidence="1">
    <location>
        <begin position="153"/>
        <end position="181"/>
    </location>
</feature>
<evidence type="ECO:0000313" key="3">
    <source>
        <dbReference type="EMBL" id="PZO73264.1"/>
    </source>
</evidence>
<comment type="caution">
    <text evidence="3">The sequence shown here is derived from an EMBL/GenBank/DDBJ whole genome shotgun (WGS) entry which is preliminary data.</text>
</comment>
<dbReference type="Gene3D" id="1.10.238.10">
    <property type="entry name" value="EF-hand"/>
    <property type="match status" value="1"/>
</dbReference>